<comment type="caution">
    <text evidence="11">The sequence shown here is derived from an EMBL/GenBank/DDBJ whole genome shotgun (WGS) entry which is preliminary data.</text>
</comment>
<comment type="similarity">
    <text evidence="1 8">Belongs to the thiolase-like superfamily. FabH family.</text>
</comment>
<dbReference type="NCBIfam" id="NF006829">
    <property type="entry name" value="PRK09352.1"/>
    <property type="match status" value="1"/>
</dbReference>
<dbReference type="CDD" id="cd00830">
    <property type="entry name" value="KAS_III"/>
    <property type="match status" value="1"/>
</dbReference>
<comment type="subunit">
    <text evidence="8">Homodimer.</text>
</comment>
<evidence type="ECO:0000256" key="6">
    <source>
        <dbReference type="ARBA" id="ARBA00023160"/>
    </source>
</evidence>
<dbReference type="HAMAP" id="MF_01815">
    <property type="entry name" value="FabH"/>
    <property type="match status" value="1"/>
</dbReference>
<sequence length="325" mass="34234">MTRVVVMGSGSALPTRVVSNAELAQTVDTDDAWIVERTGIRQRHIAGEGETTGTLGADAARRAMDAAGVDPDTIGLIVLATATPDQTFPSTASWVQHELGCKNAFAFDVAAVCSGFLFALGTAEAMLKTGMAKRALVIGSETFTRIVDWDDRTTCVLFGDGAGAFVLETQEIAASEAQTAPGIICTRLHTDGEHGSLLYVDGGPSTTGTVGKLRMKGREVFRHAVVNLADVLTQVLDEAGMEGAQLDWVVPHQANARILDATARKLSLPADKVIRTVDIHANTSAASVPLAYDVAVRDGRIKKGDLVMLEAMGGGFTWGASLLRV</sequence>
<evidence type="ECO:0000256" key="3">
    <source>
        <dbReference type="ARBA" id="ARBA00022679"/>
    </source>
</evidence>
<accession>A0ABU2ZEM3</accession>
<dbReference type="Gene3D" id="3.40.47.10">
    <property type="match status" value="1"/>
</dbReference>
<dbReference type="EC" id="2.3.1.180" evidence="8"/>
<dbReference type="RefSeq" id="WP_311339703.1">
    <property type="nucleotide sequence ID" value="NZ_JAVRHS010000001.1"/>
</dbReference>
<dbReference type="GO" id="GO:0033818">
    <property type="term" value="F:beta-ketoacyl-acyl-carrier-protein synthase III activity"/>
    <property type="evidence" value="ECO:0007669"/>
    <property type="project" value="UniProtKB-EC"/>
</dbReference>
<keyword evidence="3 8" id="KW-0808">Transferase</keyword>
<keyword evidence="8" id="KW-0963">Cytoplasm</keyword>
<evidence type="ECO:0000256" key="1">
    <source>
        <dbReference type="ARBA" id="ARBA00008642"/>
    </source>
</evidence>
<proteinExistence type="inferred from homology"/>
<organism evidence="11 12">
    <name type="scientific">Croceicoccus esteveae</name>
    <dbReference type="NCBI Taxonomy" id="3075597"/>
    <lineage>
        <taxon>Bacteria</taxon>
        <taxon>Pseudomonadati</taxon>
        <taxon>Pseudomonadota</taxon>
        <taxon>Alphaproteobacteria</taxon>
        <taxon>Sphingomonadales</taxon>
        <taxon>Erythrobacteraceae</taxon>
        <taxon>Croceicoccus</taxon>
    </lineage>
</organism>
<feature type="active site" evidence="8">
    <location>
        <position position="282"/>
    </location>
</feature>
<feature type="active site" evidence="8">
    <location>
        <position position="252"/>
    </location>
</feature>
<evidence type="ECO:0000259" key="9">
    <source>
        <dbReference type="Pfam" id="PF08541"/>
    </source>
</evidence>
<dbReference type="PANTHER" id="PTHR43091">
    <property type="entry name" value="3-OXOACYL-[ACYL-CARRIER-PROTEIN] SYNTHASE"/>
    <property type="match status" value="1"/>
</dbReference>
<comment type="subcellular location">
    <subcellularLocation>
        <location evidence="8">Cytoplasm</location>
    </subcellularLocation>
</comment>
<feature type="domain" description="Beta-ketoacyl-[acyl-carrier-protein] synthase III N-terminal" evidence="10">
    <location>
        <begin position="107"/>
        <end position="192"/>
    </location>
</feature>
<keyword evidence="5 8" id="KW-0443">Lipid metabolism</keyword>
<evidence type="ECO:0000256" key="4">
    <source>
        <dbReference type="ARBA" id="ARBA00022832"/>
    </source>
</evidence>
<dbReference type="InterPro" id="IPR013751">
    <property type="entry name" value="ACP_syn_III_N"/>
</dbReference>
<comment type="catalytic activity">
    <reaction evidence="8">
        <text>malonyl-[ACP] + acetyl-CoA + H(+) = 3-oxobutanoyl-[ACP] + CO2 + CoA</text>
        <dbReference type="Rhea" id="RHEA:12080"/>
        <dbReference type="Rhea" id="RHEA-COMP:9623"/>
        <dbReference type="Rhea" id="RHEA-COMP:9625"/>
        <dbReference type="ChEBI" id="CHEBI:15378"/>
        <dbReference type="ChEBI" id="CHEBI:16526"/>
        <dbReference type="ChEBI" id="CHEBI:57287"/>
        <dbReference type="ChEBI" id="CHEBI:57288"/>
        <dbReference type="ChEBI" id="CHEBI:78449"/>
        <dbReference type="ChEBI" id="CHEBI:78450"/>
        <dbReference type="EC" id="2.3.1.180"/>
    </reaction>
</comment>
<dbReference type="EMBL" id="JAVRHS010000001">
    <property type="protein sequence ID" value="MDT0575048.1"/>
    <property type="molecule type" value="Genomic_DNA"/>
</dbReference>
<feature type="domain" description="Beta-ketoacyl-[acyl-carrier-protein] synthase III C-terminal" evidence="9">
    <location>
        <begin position="236"/>
        <end position="324"/>
    </location>
</feature>
<dbReference type="InterPro" id="IPR004655">
    <property type="entry name" value="FabH"/>
</dbReference>
<dbReference type="InterPro" id="IPR013747">
    <property type="entry name" value="ACP_syn_III_C"/>
</dbReference>
<dbReference type="InterPro" id="IPR016039">
    <property type="entry name" value="Thiolase-like"/>
</dbReference>
<keyword evidence="12" id="KW-1185">Reference proteome</keyword>
<comment type="pathway">
    <text evidence="8">Lipid metabolism; fatty acid biosynthesis.</text>
</comment>
<evidence type="ECO:0000256" key="2">
    <source>
        <dbReference type="ARBA" id="ARBA00022516"/>
    </source>
</evidence>
<protein>
    <recommendedName>
        <fullName evidence="8">Beta-ketoacyl-[acyl-carrier-protein] synthase III</fullName>
        <shortName evidence="8">Beta-ketoacyl-ACP synthase III</shortName>
        <shortName evidence="8">KAS III</shortName>
        <ecNumber evidence="8">2.3.1.180</ecNumber>
    </recommendedName>
    <alternativeName>
        <fullName evidence="8">3-oxoacyl-[acyl-carrier-protein] synthase 3</fullName>
    </alternativeName>
    <alternativeName>
        <fullName evidence="8">3-oxoacyl-[acyl-carrier-protein] synthase III</fullName>
    </alternativeName>
</protein>
<evidence type="ECO:0000313" key="11">
    <source>
        <dbReference type="EMBL" id="MDT0575048.1"/>
    </source>
</evidence>
<evidence type="ECO:0000259" key="10">
    <source>
        <dbReference type="Pfam" id="PF08545"/>
    </source>
</evidence>
<dbReference type="NCBIfam" id="TIGR00747">
    <property type="entry name" value="fabH"/>
    <property type="match status" value="1"/>
</dbReference>
<dbReference type="Proteomes" id="UP001259803">
    <property type="component" value="Unassembled WGS sequence"/>
</dbReference>
<evidence type="ECO:0000256" key="8">
    <source>
        <dbReference type="HAMAP-Rule" id="MF_01815"/>
    </source>
</evidence>
<keyword evidence="4 8" id="KW-0276">Fatty acid metabolism</keyword>
<comment type="domain">
    <text evidence="8">The last Arg residue of the ACP-binding site is essential for the weak association between ACP/AcpP and FabH.</text>
</comment>
<evidence type="ECO:0000313" key="12">
    <source>
        <dbReference type="Proteomes" id="UP001259803"/>
    </source>
</evidence>
<gene>
    <name evidence="8" type="primary">fabH</name>
    <name evidence="11" type="ORF">RM533_02480</name>
</gene>
<dbReference type="SUPFAM" id="SSF53901">
    <property type="entry name" value="Thiolase-like"/>
    <property type="match status" value="1"/>
</dbReference>
<dbReference type="PANTHER" id="PTHR43091:SF1">
    <property type="entry name" value="BETA-KETOACYL-[ACYL-CARRIER-PROTEIN] SYNTHASE III, CHLOROPLASTIC"/>
    <property type="match status" value="1"/>
</dbReference>
<feature type="region of interest" description="ACP-binding" evidence="8">
    <location>
        <begin position="253"/>
        <end position="257"/>
    </location>
</feature>
<comment type="function">
    <text evidence="8">Catalyzes the condensation reaction of fatty acid synthesis by the addition to an acyl acceptor of two carbons from malonyl-ACP. Catalyzes the first condensation reaction which initiates fatty acid synthesis and may therefore play a role in governing the total rate of fatty acid production. Possesses both acetoacetyl-ACP synthase and acetyl transacylase activities. Its substrate specificity determines the biosynthesis of branched-chain and/or straight-chain of fatty acids.</text>
</comment>
<keyword evidence="8 11" id="KW-0012">Acyltransferase</keyword>
<reference evidence="11 12" key="1">
    <citation type="submission" date="2023-09" db="EMBL/GenBank/DDBJ databases">
        <authorList>
            <person name="Rey-Velasco X."/>
        </authorList>
    </citation>
    <scope>NUCLEOTIDE SEQUENCE [LARGE SCALE GENOMIC DNA]</scope>
    <source>
        <strain evidence="11 12">F390</strain>
    </source>
</reference>
<evidence type="ECO:0000256" key="5">
    <source>
        <dbReference type="ARBA" id="ARBA00023098"/>
    </source>
</evidence>
<feature type="active site" evidence="8">
    <location>
        <position position="113"/>
    </location>
</feature>
<keyword evidence="7 8" id="KW-0511">Multifunctional enzyme</keyword>
<name>A0ABU2ZEM3_9SPHN</name>
<dbReference type="Pfam" id="PF08541">
    <property type="entry name" value="ACP_syn_III_C"/>
    <property type="match status" value="1"/>
</dbReference>
<evidence type="ECO:0000256" key="7">
    <source>
        <dbReference type="ARBA" id="ARBA00023268"/>
    </source>
</evidence>
<dbReference type="Pfam" id="PF08545">
    <property type="entry name" value="ACP_syn_III"/>
    <property type="match status" value="1"/>
</dbReference>
<keyword evidence="6 8" id="KW-0275">Fatty acid biosynthesis</keyword>
<keyword evidence="2 8" id="KW-0444">Lipid biosynthesis</keyword>